<organism evidence="5 6">
    <name type="scientific">Cryptolaemus montrouzieri</name>
    <dbReference type="NCBI Taxonomy" id="559131"/>
    <lineage>
        <taxon>Eukaryota</taxon>
        <taxon>Metazoa</taxon>
        <taxon>Ecdysozoa</taxon>
        <taxon>Arthropoda</taxon>
        <taxon>Hexapoda</taxon>
        <taxon>Insecta</taxon>
        <taxon>Pterygota</taxon>
        <taxon>Neoptera</taxon>
        <taxon>Endopterygota</taxon>
        <taxon>Coleoptera</taxon>
        <taxon>Polyphaga</taxon>
        <taxon>Cucujiformia</taxon>
        <taxon>Coccinelloidea</taxon>
        <taxon>Coccinellidae</taxon>
        <taxon>Scymninae</taxon>
        <taxon>Scymnini</taxon>
        <taxon>Cryptolaemus</taxon>
    </lineage>
</organism>
<dbReference type="InterPro" id="IPR012309">
    <property type="entry name" value="DNA_ligase_ATP-dep_C"/>
</dbReference>
<dbReference type="PROSITE" id="PS50160">
    <property type="entry name" value="DNA_LIGASE_A3"/>
    <property type="match status" value="1"/>
</dbReference>
<dbReference type="InterPro" id="IPR016059">
    <property type="entry name" value="DNA_ligase_ATP-dep_CS"/>
</dbReference>
<reference evidence="5 6" key="1">
    <citation type="journal article" date="2021" name="BMC Biol.">
        <title>Horizontally acquired antibacterial genes associated with adaptive radiation of ladybird beetles.</title>
        <authorList>
            <person name="Li H.S."/>
            <person name="Tang X.F."/>
            <person name="Huang Y.H."/>
            <person name="Xu Z.Y."/>
            <person name="Chen M.L."/>
            <person name="Du X.Y."/>
            <person name="Qiu B.Y."/>
            <person name="Chen P.T."/>
            <person name="Zhang W."/>
            <person name="Slipinski A."/>
            <person name="Escalona H.E."/>
            <person name="Waterhouse R.M."/>
            <person name="Zwick A."/>
            <person name="Pang H."/>
        </authorList>
    </citation>
    <scope>NUCLEOTIDE SEQUENCE [LARGE SCALE GENOMIC DNA]</scope>
    <source>
        <strain evidence="5">SYSU2018</strain>
    </source>
</reference>
<dbReference type="PROSITE" id="PS00333">
    <property type="entry name" value="DNA_LIGASE_A2"/>
    <property type="match status" value="1"/>
</dbReference>
<dbReference type="InterPro" id="IPR036420">
    <property type="entry name" value="BRCT_dom_sf"/>
</dbReference>
<accession>A0ABD2PG38</accession>
<dbReference type="PANTHER" id="PTHR45997">
    <property type="entry name" value="DNA LIGASE 4"/>
    <property type="match status" value="1"/>
</dbReference>
<dbReference type="InterPro" id="IPR001357">
    <property type="entry name" value="BRCT_dom"/>
</dbReference>
<protein>
    <recommendedName>
        <fullName evidence="7">DNA ligase 4</fullName>
    </recommendedName>
</protein>
<dbReference type="GO" id="GO:0006310">
    <property type="term" value="P:DNA recombination"/>
    <property type="evidence" value="ECO:0007669"/>
    <property type="project" value="UniProtKB-KW"/>
</dbReference>
<dbReference type="Gene3D" id="2.40.50.140">
    <property type="entry name" value="Nucleic acid-binding proteins"/>
    <property type="match status" value="1"/>
</dbReference>
<keyword evidence="2" id="KW-0233">DNA recombination</keyword>
<comment type="caution">
    <text evidence="5">The sequence shown here is derived from an EMBL/GenBank/DDBJ whole genome shotgun (WGS) entry which is preliminary data.</text>
</comment>
<dbReference type="SMART" id="SM00292">
    <property type="entry name" value="BRCT"/>
    <property type="match status" value="1"/>
</dbReference>
<evidence type="ECO:0000256" key="1">
    <source>
        <dbReference type="ARBA" id="ARBA00022598"/>
    </source>
</evidence>
<dbReference type="Gene3D" id="3.40.50.10190">
    <property type="entry name" value="BRCT domain"/>
    <property type="match status" value="1"/>
</dbReference>
<dbReference type="AlphaFoldDB" id="A0ABD2PG38"/>
<dbReference type="InterPro" id="IPR012340">
    <property type="entry name" value="NA-bd_OB-fold"/>
</dbReference>
<feature type="domain" description="ATP-dependent DNA ligase family profile" evidence="3">
    <location>
        <begin position="15"/>
        <end position="142"/>
    </location>
</feature>
<dbReference type="SUPFAM" id="SSF50249">
    <property type="entry name" value="Nucleic acid-binding proteins"/>
    <property type="match status" value="1"/>
</dbReference>
<dbReference type="Gene3D" id="3.30.470.30">
    <property type="entry name" value="DNA ligase/mRNA capping enzyme"/>
    <property type="match status" value="1"/>
</dbReference>
<name>A0ABD2PG38_9CUCU</name>
<dbReference type="SUPFAM" id="SSF52113">
    <property type="entry name" value="BRCT domain"/>
    <property type="match status" value="1"/>
</dbReference>
<dbReference type="EMBL" id="JABFTP020000186">
    <property type="protein sequence ID" value="KAL3289951.1"/>
    <property type="molecule type" value="Genomic_DNA"/>
</dbReference>
<evidence type="ECO:0000259" key="3">
    <source>
        <dbReference type="PROSITE" id="PS50160"/>
    </source>
</evidence>
<dbReference type="PROSITE" id="PS50172">
    <property type="entry name" value="BRCT"/>
    <property type="match status" value="1"/>
</dbReference>
<dbReference type="Pfam" id="PF01068">
    <property type="entry name" value="DNA_ligase_A_M"/>
    <property type="match status" value="1"/>
</dbReference>
<evidence type="ECO:0000313" key="5">
    <source>
        <dbReference type="EMBL" id="KAL3289951.1"/>
    </source>
</evidence>
<dbReference type="Pfam" id="PF04679">
    <property type="entry name" value="DNA_ligase_A_C"/>
    <property type="match status" value="1"/>
</dbReference>
<evidence type="ECO:0000313" key="6">
    <source>
        <dbReference type="Proteomes" id="UP001516400"/>
    </source>
</evidence>
<dbReference type="Pfam" id="PF00533">
    <property type="entry name" value="BRCT"/>
    <property type="match status" value="1"/>
</dbReference>
<dbReference type="SUPFAM" id="SSF56091">
    <property type="entry name" value="DNA ligase/mRNA capping enzyme, catalytic domain"/>
    <property type="match status" value="1"/>
</dbReference>
<proteinExistence type="predicted"/>
<evidence type="ECO:0008006" key="7">
    <source>
        <dbReference type="Google" id="ProtNLM"/>
    </source>
</evidence>
<dbReference type="InterPro" id="IPR029710">
    <property type="entry name" value="LIG4"/>
</dbReference>
<dbReference type="PANTHER" id="PTHR45997:SF1">
    <property type="entry name" value="DNA LIGASE 4"/>
    <property type="match status" value="1"/>
</dbReference>
<keyword evidence="1" id="KW-0436">Ligase</keyword>
<sequence length="505" mass="58504">MKFDVKKLNVSGYYQPCFCVFDILLLNDKVLRNETLAHRLKLLRKTFKTTFPGVIILSDYEESTSRKQIIDALNRTMDKEEEGIIVKEPSSIYKYRDRNSGWYKLKLEYFEEAVTDLDLILMGGYYKTNSRELNSFLVGVISDSYANVLSMGTVSSGLNFEEIEAVNKKLSEMGHPYDEFSSKSKGKLMFGKEVPDVWIEPEDSLVFTVRATELIRCRGDGFQTPYTLRFPRILNVRDDKPYRDCMSISELKEICQNKAVVKLNKRYLQLDDIPIIKRSKQTKSLQIDVDALSKTSNLLEGLKFYVLNGREDYSVNKIEMLIERFGGTFTFSLQTDVSIVLFGSLTSKVEELLKKENKFDVIKVEWLQRVIDTECIQRYKQDEVLSIGLSYYNCLADDVDLFGDSYIEEVNAEYMRSRLDTMALSSFSTNLNESVHFKSDLPLFNTYIAYFDRYEVVNDPSSHHIYNSFLDEIEFRYRKGTIADTLNPEVNLIVAELCNKKENPN</sequence>
<dbReference type="InterPro" id="IPR012310">
    <property type="entry name" value="DNA_ligase_ATP-dep_cent"/>
</dbReference>
<evidence type="ECO:0000256" key="2">
    <source>
        <dbReference type="ARBA" id="ARBA00023172"/>
    </source>
</evidence>
<feature type="domain" description="BRCT" evidence="4">
    <location>
        <begin position="294"/>
        <end position="384"/>
    </location>
</feature>
<keyword evidence="6" id="KW-1185">Reference proteome</keyword>
<dbReference type="Proteomes" id="UP001516400">
    <property type="component" value="Unassembled WGS sequence"/>
</dbReference>
<evidence type="ECO:0000259" key="4">
    <source>
        <dbReference type="PROSITE" id="PS50172"/>
    </source>
</evidence>
<gene>
    <name evidence="5" type="ORF">HHI36_023334</name>
</gene>
<dbReference type="GO" id="GO:0016874">
    <property type="term" value="F:ligase activity"/>
    <property type="evidence" value="ECO:0007669"/>
    <property type="project" value="UniProtKB-KW"/>
</dbReference>